<dbReference type="CDD" id="cd06582">
    <property type="entry name" value="TM_PBP1_LivH_like"/>
    <property type="match status" value="1"/>
</dbReference>
<feature type="transmembrane region" description="Helical" evidence="9">
    <location>
        <begin position="171"/>
        <end position="192"/>
    </location>
</feature>
<dbReference type="PANTHER" id="PTHR11795:SF445">
    <property type="entry name" value="AMINO ACID ABC TRANSPORTER PERMEASE PROTEIN"/>
    <property type="match status" value="1"/>
</dbReference>
<feature type="transmembrane region" description="Helical" evidence="9">
    <location>
        <begin position="245"/>
        <end position="261"/>
    </location>
</feature>
<evidence type="ECO:0000256" key="7">
    <source>
        <dbReference type="ARBA" id="ARBA00023136"/>
    </source>
</evidence>
<dbReference type="InterPro" id="IPR001851">
    <property type="entry name" value="ABC_transp_permease"/>
</dbReference>
<evidence type="ECO:0000256" key="4">
    <source>
        <dbReference type="ARBA" id="ARBA00022692"/>
    </source>
</evidence>
<dbReference type="GO" id="GO:0022857">
    <property type="term" value="F:transmembrane transporter activity"/>
    <property type="evidence" value="ECO:0007669"/>
    <property type="project" value="InterPro"/>
</dbReference>
<dbReference type="GO" id="GO:0005886">
    <property type="term" value="C:plasma membrane"/>
    <property type="evidence" value="ECO:0007669"/>
    <property type="project" value="UniProtKB-SubCell"/>
</dbReference>
<evidence type="ECO:0000256" key="2">
    <source>
        <dbReference type="ARBA" id="ARBA00022448"/>
    </source>
</evidence>
<evidence type="ECO:0000313" key="11">
    <source>
        <dbReference type="Proteomes" id="UP000483035"/>
    </source>
</evidence>
<keyword evidence="2" id="KW-0813">Transport</keyword>
<comment type="similarity">
    <text evidence="8">Belongs to the binding-protein-dependent transport system permease family. LivHM subfamily.</text>
</comment>
<name>A0A6L9UE98_9HYPH</name>
<dbReference type="AlphaFoldDB" id="A0A6L9UE98"/>
<evidence type="ECO:0008006" key="12">
    <source>
        <dbReference type="Google" id="ProtNLM"/>
    </source>
</evidence>
<reference evidence="10 11" key="1">
    <citation type="submission" date="2019-12" db="EMBL/GenBank/DDBJ databases">
        <title>Rhizobium genotypes associated with high levels of biological nitrogen fixation by grain legumes in a temperate-maritime cropping system.</title>
        <authorList>
            <person name="Maluk M."/>
            <person name="Francesc Ferrando Molina F."/>
            <person name="Lopez Del Egido L."/>
            <person name="Lafos M."/>
            <person name="Langarica-Fuentes A."/>
            <person name="Gebre Yohannes G."/>
            <person name="Young M.W."/>
            <person name="Martin P."/>
            <person name="Gantlett R."/>
            <person name="Kenicer G."/>
            <person name="Hawes C."/>
            <person name="Begg G.S."/>
            <person name="Quilliam R.S."/>
            <person name="Squire G.R."/>
            <person name="Poole P.S."/>
            <person name="Young P.W."/>
            <person name="Iannetta P.M."/>
            <person name="James E.K."/>
        </authorList>
    </citation>
    <scope>NUCLEOTIDE SEQUENCE [LARGE SCALE GENOMIC DNA]</scope>
    <source>
        <strain evidence="10 11">JHI1118</strain>
    </source>
</reference>
<dbReference type="Proteomes" id="UP000483035">
    <property type="component" value="Unassembled WGS sequence"/>
</dbReference>
<evidence type="ECO:0000256" key="5">
    <source>
        <dbReference type="ARBA" id="ARBA00022970"/>
    </source>
</evidence>
<protein>
    <recommendedName>
        <fullName evidence="12">Branched-chain amino acid ABC transporter permease</fullName>
    </recommendedName>
</protein>
<evidence type="ECO:0000256" key="3">
    <source>
        <dbReference type="ARBA" id="ARBA00022475"/>
    </source>
</evidence>
<keyword evidence="3" id="KW-1003">Cell membrane</keyword>
<evidence type="ECO:0000256" key="8">
    <source>
        <dbReference type="ARBA" id="ARBA00037998"/>
    </source>
</evidence>
<evidence type="ECO:0000256" key="1">
    <source>
        <dbReference type="ARBA" id="ARBA00004651"/>
    </source>
</evidence>
<evidence type="ECO:0000313" key="10">
    <source>
        <dbReference type="EMBL" id="NEI73669.1"/>
    </source>
</evidence>
<evidence type="ECO:0000256" key="6">
    <source>
        <dbReference type="ARBA" id="ARBA00022989"/>
    </source>
</evidence>
<keyword evidence="5" id="KW-0029">Amino-acid transport</keyword>
<keyword evidence="6 9" id="KW-1133">Transmembrane helix</keyword>
<feature type="transmembrane region" description="Helical" evidence="9">
    <location>
        <begin position="118"/>
        <end position="142"/>
    </location>
</feature>
<keyword evidence="4 9" id="KW-0812">Transmembrane</keyword>
<organism evidence="10 11">
    <name type="scientific">Rhizobium lusitanum</name>
    <dbReference type="NCBI Taxonomy" id="293958"/>
    <lineage>
        <taxon>Bacteria</taxon>
        <taxon>Pseudomonadati</taxon>
        <taxon>Pseudomonadota</taxon>
        <taxon>Alphaproteobacteria</taxon>
        <taxon>Hyphomicrobiales</taxon>
        <taxon>Rhizobiaceae</taxon>
        <taxon>Rhizobium/Agrobacterium group</taxon>
        <taxon>Rhizobium</taxon>
    </lineage>
</organism>
<dbReference type="Pfam" id="PF02653">
    <property type="entry name" value="BPD_transp_2"/>
    <property type="match status" value="1"/>
</dbReference>
<comment type="subcellular location">
    <subcellularLocation>
        <location evidence="1">Cell membrane</location>
        <topology evidence="1">Multi-pass membrane protein</topology>
    </subcellularLocation>
</comment>
<sequence length="277" mass="28619">MLVAISFWLIYATTRTFHLAHAVNYALAGYAMVMVCNWAGLPIWLGLLAGIALAVAASVAMEAIVYAPLRASGASVLGVFLASLGIAIAGPNLIQIIFGPEAFRVANVPNSILNFGGITITALRLTTAVTSLVLALIIHVMLTRSKIGFAISAVRSNPALAMSVGISQARVFRMVFAIGGALIGVAGCFSTMDSAAQATMGLQPVLYGLIGIFLGGTATARGAAFGGFLLGFILVLSGLFLPPDFGVILVFALLAAILIFRPEGLLPARFAVAGEDH</sequence>
<feature type="transmembrane region" description="Helical" evidence="9">
    <location>
        <begin position="76"/>
        <end position="98"/>
    </location>
</feature>
<keyword evidence="7 9" id="KW-0472">Membrane</keyword>
<comment type="caution">
    <text evidence="10">The sequence shown here is derived from an EMBL/GenBank/DDBJ whole genome shotgun (WGS) entry which is preliminary data.</text>
</comment>
<evidence type="ECO:0000256" key="9">
    <source>
        <dbReference type="SAM" id="Phobius"/>
    </source>
</evidence>
<feature type="transmembrane region" description="Helical" evidence="9">
    <location>
        <begin position="38"/>
        <end position="64"/>
    </location>
</feature>
<accession>A0A6L9UE98</accession>
<dbReference type="EMBL" id="WUEY01000020">
    <property type="protein sequence ID" value="NEI73669.1"/>
    <property type="molecule type" value="Genomic_DNA"/>
</dbReference>
<dbReference type="InterPro" id="IPR052157">
    <property type="entry name" value="BCAA_transport_permease"/>
</dbReference>
<dbReference type="GO" id="GO:0006865">
    <property type="term" value="P:amino acid transport"/>
    <property type="evidence" value="ECO:0007669"/>
    <property type="project" value="UniProtKB-KW"/>
</dbReference>
<proteinExistence type="inferred from homology"/>
<gene>
    <name evidence="10" type="ORF">GR212_29380</name>
</gene>
<dbReference type="PANTHER" id="PTHR11795">
    <property type="entry name" value="BRANCHED-CHAIN AMINO ACID TRANSPORT SYSTEM PERMEASE PROTEIN LIVH"/>
    <property type="match status" value="1"/>
</dbReference>